<sequence length="354" mass="38984">MTSRAGGHDPAVNIVFAQGRDVPSWEQRHASGLIPDRWPYGLDGVTRHFSAARAVEVGPLRPLRLLRALTSRRESQGDPGQRTISLSWEEDVALRMLEQYPADVALSGVIWATDPPESMAARLKQRLSRLALRRMSLVWTLSKPQVEVVERWLGAGGPPVRYLRFGVDHEFFAEKPFPSTPMLFSAGGDRDRDPATLFRAIEIVRREHPGIEVSVQSRTQLQPPDGVTVVPYLTHQQLREAYERASVVAIATRPNLHASGMTVSLEAMSVGRPVVITETPGLDDYVRDGDTGFLVPCNDHRALAARIGTLLEDHAAAEAMGERARRRVVASFTSAQMADELAKFAASSSGTRGR</sequence>
<dbReference type="CDD" id="cd03801">
    <property type="entry name" value="GT4_PimA-like"/>
    <property type="match status" value="1"/>
</dbReference>
<dbReference type="EMBL" id="BAAAJX010000002">
    <property type="protein sequence ID" value="GAA1491816.1"/>
    <property type="molecule type" value="Genomic_DNA"/>
</dbReference>
<dbReference type="Proteomes" id="UP001501742">
    <property type="component" value="Unassembled WGS sequence"/>
</dbReference>
<proteinExistence type="predicted"/>
<accession>A0ABN1Z9H2</accession>
<dbReference type="Pfam" id="PF00534">
    <property type="entry name" value="Glycos_transf_1"/>
    <property type="match status" value="1"/>
</dbReference>
<protein>
    <recommendedName>
        <fullName evidence="2">Glycosyl transferase family 1 domain-containing protein</fullName>
    </recommendedName>
</protein>
<dbReference type="InterPro" id="IPR001296">
    <property type="entry name" value="Glyco_trans_1"/>
</dbReference>
<gene>
    <name evidence="3" type="ORF">GCM10009627_01620</name>
</gene>
<dbReference type="PANTHER" id="PTHR12526:SF590">
    <property type="entry name" value="ALPHA-MALTOSE-1-PHOSPHATE SYNTHASE"/>
    <property type="match status" value="1"/>
</dbReference>
<evidence type="ECO:0000259" key="2">
    <source>
        <dbReference type="Pfam" id="PF00534"/>
    </source>
</evidence>
<keyword evidence="1" id="KW-0808">Transferase</keyword>
<comment type="caution">
    <text evidence="3">The sequence shown here is derived from an EMBL/GenBank/DDBJ whole genome shotgun (WGS) entry which is preliminary data.</text>
</comment>
<dbReference type="Gene3D" id="3.40.50.2000">
    <property type="entry name" value="Glycogen Phosphorylase B"/>
    <property type="match status" value="2"/>
</dbReference>
<evidence type="ECO:0000313" key="3">
    <source>
        <dbReference type="EMBL" id="GAA1491816.1"/>
    </source>
</evidence>
<dbReference type="SUPFAM" id="SSF53756">
    <property type="entry name" value="UDP-Glycosyltransferase/glycogen phosphorylase"/>
    <property type="match status" value="1"/>
</dbReference>
<reference evidence="3 4" key="1">
    <citation type="journal article" date="2019" name="Int. J. Syst. Evol. Microbiol.">
        <title>The Global Catalogue of Microorganisms (GCM) 10K type strain sequencing project: providing services to taxonomists for standard genome sequencing and annotation.</title>
        <authorList>
            <consortium name="The Broad Institute Genomics Platform"/>
            <consortium name="The Broad Institute Genome Sequencing Center for Infectious Disease"/>
            <person name="Wu L."/>
            <person name="Ma J."/>
        </authorList>
    </citation>
    <scope>NUCLEOTIDE SEQUENCE [LARGE SCALE GENOMIC DNA]</scope>
    <source>
        <strain evidence="3 4">JCM 12140</strain>
    </source>
</reference>
<organism evidence="3 4">
    <name type="scientific">Curtobacterium herbarum</name>
    <dbReference type="NCBI Taxonomy" id="150122"/>
    <lineage>
        <taxon>Bacteria</taxon>
        <taxon>Bacillati</taxon>
        <taxon>Actinomycetota</taxon>
        <taxon>Actinomycetes</taxon>
        <taxon>Micrococcales</taxon>
        <taxon>Microbacteriaceae</taxon>
        <taxon>Curtobacterium</taxon>
    </lineage>
</organism>
<keyword evidence="4" id="KW-1185">Reference proteome</keyword>
<dbReference type="PANTHER" id="PTHR12526">
    <property type="entry name" value="GLYCOSYLTRANSFERASE"/>
    <property type="match status" value="1"/>
</dbReference>
<feature type="domain" description="Glycosyl transferase family 1" evidence="2">
    <location>
        <begin position="219"/>
        <end position="327"/>
    </location>
</feature>
<evidence type="ECO:0000256" key="1">
    <source>
        <dbReference type="ARBA" id="ARBA00022679"/>
    </source>
</evidence>
<evidence type="ECO:0000313" key="4">
    <source>
        <dbReference type="Proteomes" id="UP001501742"/>
    </source>
</evidence>
<name>A0ABN1Z9H2_9MICO</name>